<dbReference type="GO" id="GO:0005524">
    <property type="term" value="F:ATP binding"/>
    <property type="evidence" value="ECO:0007669"/>
    <property type="project" value="UniProtKB-KW"/>
</dbReference>
<dbReference type="GO" id="GO:0140359">
    <property type="term" value="F:ABC-type transporter activity"/>
    <property type="evidence" value="ECO:0007669"/>
    <property type="project" value="InterPro"/>
</dbReference>
<accession>Q7P4Y7</accession>
<dbReference type="InterPro" id="IPR039421">
    <property type="entry name" value="Type_1_exporter"/>
</dbReference>
<name>Q7P4Y7_FUSVC</name>
<dbReference type="AlphaFoldDB" id="Q7P4Y7"/>
<feature type="transmembrane region" description="Helical" evidence="5">
    <location>
        <begin position="97"/>
        <end position="127"/>
    </location>
</feature>
<evidence type="ECO:0000256" key="5">
    <source>
        <dbReference type="SAM" id="Phobius"/>
    </source>
</evidence>
<dbReference type="Gene3D" id="1.20.1560.10">
    <property type="entry name" value="ABC transporter type 1, transmembrane domain"/>
    <property type="match status" value="1"/>
</dbReference>
<dbReference type="PROSITE" id="PS50929">
    <property type="entry name" value="ABC_TM1F"/>
    <property type="match status" value="1"/>
</dbReference>
<gene>
    <name evidence="7" type="ORF">FNV0557</name>
</gene>
<keyword evidence="7" id="KW-0067">ATP-binding</keyword>
<dbReference type="Proteomes" id="UP000006454">
    <property type="component" value="Unassembled WGS sequence"/>
</dbReference>
<keyword evidence="3 5" id="KW-1133">Transmembrane helix</keyword>
<dbReference type="PANTHER" id="PTHR24221">
    <property type="entry name" value="ATP-BINDING CASSETTE SUB-FAMILY B"/>
    <property type="match status" value="1"/>
</dbReference>
<dbReference type="GO" id="GO:0034040">
    <property type="term" value="F:ATPase-coupled lipid transmembrane transporter activity"/>
    <property type="evidence" value="ECO:0007669"/>
    <property type="project" value="TreeGrafter"/>
</dbReference>
<proteinExistence type="predicted"/>
<evidence type="ECO:0000256" key="3">
    <source>
        <dbReference type="ARBA" id="ARBA00022989"/>
    </source>
</evidence>
<protein>
    <submittedName>
        <fullName evidence="7">ABC transporter ATP-binding protein</fullName>
    </submittedName>
</protein>
<feature type="transmembrane region" description="Helical" evidence="5">
    <location>
        <begin position="12"/>
        <end position="30"/>
    </location>
</feature>
<sequence length="244" mass="28420">MNKNININNIELIFLIILISFILKEAFYYFTVKIAHEKAYNKLIELRLNIIKHLKKLSLGFFKEHSTGELTNIIQHDVEQVEVYLAHGLPEIMSAMVIPVIVLISMFTVDYRLAFAMLTGIPLMFLVKKFSQNIMKKNFQIYFNQESKMQEELMEYVKNISVIKAFAKEEVISDRTLKTAKEYINWVKKSMGAVTVPMGLINIFMEIGVVIVMISGSFFLSKGEITLPKIYSFNYFIFNIYFFN</sequence>
<dbReference type="InterPro" id="IPR036640">
    <property type="entry name" value="ABC1_TM_sf"/>
</dbReference>
<evidence type="ECO:0000259" key="6">
    <source>
        <dbReference type="PROSITE" id="PS50929"/>
    </source>
</evidence>
<organism evidence="7 8">
    <name type="scientific">Fusobacterium vincentii ATCC 49256</name>
    <dbReference type="NCBI Taxonomy" id="209882"/>
    <lineage>
        <taxon>Bacteria</taxon>
        <taxon>Fusobacteriati</taxon>
        <taxon>Fusobacteriota</taxon>
        <taxon>Fusobacteriia</taxon>
        <taxon>Fusobacteriales</taxon>
        <taxon>Fusobacteriaceae</taxon>
        <taxon>Fusobacterium</taxon>
    </lineage>
</organism>
<comment type="caution">
    <text evidence="7">The sequence shown here is derived from an EMBL/GenBank/DDBJ whole genome shotgun (WGS) entry which is preliminary data.</text>
</comment>
<dbReference type="Pfam" id="PF00664">
    <property type="entry name" value="ABC_membrane"/>
    <property type="match status" value="1"/>
</dbReference>
<feature type="transmembrane region" description="Helical" evidence="5">
    <location>
        <begin position="198"/>
        <end position="219"/>
    </location>
</feature>
<dbReference type="EMBL" id="AABF01000091">
    <property type="protein sequence ID" value="EAA23728.1"/>
    <property type="molecule type" value="Genomic_DNA"/>
</dbReference>
<reference evidence="7 8" key="1">
    <citation type="journal article" date="2003" name="Genome Res.">
        <title>Genome analysis of F. nucleatum sub spp vincentii and its comparison with the genome of F. nucleatum ATCC 25586.</title>
        <authorList>
            <person name="Kapatral V."/>
            <person name="Ivanova N."/>
            <person name="Anderson I."/>
            <person name="Reznik G."/>
            <person name="Bhattacharyya A."/>
            <person name="Gardner W.L."/>
            <person name="Mikhailova N."/>
            <person name="Lapidus A."/>
            <person name="Larsen N."/>
            <person name="D'Souza M."/>
            <person name="Walunas T."/>
            <person name="Haselkorn R."/>
            <person name="Overbeek R."/>
            <person name="Kyrpides N."/>
        </authorList>
    </citation>
    <scope>NUCLEOTIDE SEQUENCE [LARGE SCALE GENOMIC DNA]</scope>
    <source>
        <strain evidence="7 8">ATCC 49256</strain>
    </source>
</reference>
<feature type="domain" description="ABC transmembrane type-1" evidence="6">
    <location>
        <begin position="1"/>
        <end position="242"/>
    </location>
</feature>
<dbReference type="InterPro" id="IPR011527">
    <property type="entry name" value="ABC1_TM_dom"/>
</dbReference>
<evidence type="ECO:0000256" key="1">
    <source>
        <dbReference type="ARBA" id="ARBA00004651"/>
    </source>
</evidence>
<dbReference type="GO" id="GO:0005886">
    <property type="term" value="C:plasma membrane"/>
    <property type="evidence" value="ECO:0007669"/>
    <property type="project" value="UniProtKB-SubCell"/>
</dbReference>
<dbReference type="PANTHER" id="PTHR24221:SF654">
    <property type="entry name" value="ATP-BINDING CASSETTE SUB-FAMILY B MEMBER 6"/>
    <property type="match status" value="1"/>
</dbReference>
<evidence type="ECO:0000313" key="7">
    <source>
        <dbReference type="EMBL" id="EAA23728.1"/>
    </source>
</evidence>
<feature type="transmembrane region" description="Helical" evidence="5">
    <location>
        <begin position="225"/>
        <end position="243"/>
    </location>
</feature>
<keyword evidence="2 5" id="KW-0812">Transmembrane</keyword>
<dbReference type="SUPFAM" id="SSF90123">
    <property type="entry name" value="ABC transporter transmembrane region"/>
    <property type="match status" value="1"/>
</dbReference>
<keyword evidence="7" id="KW-0547">Nucleotide-binding</keyword>
<dbReference type="CDD" id="cd07346">
    <property type="entry name" value="ABC_6TM_exporters"/>
    <property type="match status" value="1"/>
</dbReference>
<evidence type="ECO:0000313" key="8">
    <source>
        <dbReference type="Proteomes" id="UP000006454"/>
    </source>
</evidence>
<comment type="subcellular location">
    <subcellularLocation>
        <location evidence="1">Cell membrane</location>
        <topology evidence="1">Multi-pass membrane protein</topology>
    </subcellularLocation>
</comment>
<keyword evidence="4 5" id="KW-0472">Membrane</keyword>
<evidence type="ECO:0000256" key="2">
    <source>
        <dbReference type="ARBA" id="ARBA00022692"/>
    </source>
</evidence>
<evidence type="ECO:0000256" key="4">
    <source>
        <dbReference type="ARBA" id="ARBA00023136"/>
    </source>
</evidence>